<evidence type="ECO:0000256" key="1">
    <source>
        <dbReference type="SAM" id="MobiDB-lite"/>
    </source>
</evidence>
<feature type="compositionally biased region" description="Polar residues" evidence="1">
    <location>
        <begin position="559"/>
        <end position="573"/>
    </location>
</feature>
<protein>
    <submittedName>
        <fullName evidence="2">Uncharacterized protein</fullName>
    </submittedName>
</protein>
<feature type="region of interest" description="Disordered" evidence="1">
    <location>
        <begin position="61"/>
        <end position="81"/>
    </location>
</feature>
<accession>A0A7S2GBI0</accession>
<dbReference type="SUPFAM" id="SSF57850">
    <property type="entry name" value="RING/U-box"/>
    <property type="match status" value="1"/>
</dbReference>
<organism evidence="2">
    <name type="scientific">Florenciella parvula</name>
    <dbReference type="NCBI Taxonomy" id="236787"/>
    <lineage>
        <taxon>Eukaryota</taxon>
        <taxon>Sar</taxon>
        <taxon>Stramenopiles</taxon>
        <taxon>Ochrophyta</taxon>
        <taxon>Dictyochophyceae</taxon>
        <taxon>Florenciellales</taxon>
        <taxon>Florenciella</taxon>
    </lineage>
</organism>
<feature type="region of interest" description="Disordered" evidence="1">
    <location>
        <begin position="525"/>
        <end position="575"/>
    </location>
</feature>
<feature type="compositionally biased region" description="Acidic residues" evidence="1">
    <location>
        <begin position="435"/>
        <end position="444"/>
    </location>
</feature>
<feature type="region of interest" description="Disordered" evidence="1">
    <location>
        <begin position="385"/>
        <end position="446"/>
    </location>
</feature>
<dbReference type="AlphaFoldDB" id="A0A7S2GBI0"/>
<reference evidence="2" key="1">
    <citation type="submission" date="2021-01" db="EMBL/GenBank/DDBJ databases">
        <authorList>
            <person name="Corre E."/>
            <person name="Pelletier E."/>
            <person name="Niang G."/>
            <person name="Scheremetjew M."/>
            <person name="Finn R."/>
            <person name="Kale V."/>
            <person name="Holt S."/>
            <person name="Cochrane G."/>
            <person name="Meng A."/>
            <person name="Brown T."/>
            <person name="Cohen L."/>
        </authorList>
    </citation>
    <scope>NUCLEOTIDE SEQUENCE</scope>
    <source>
        <strain evidence="2">RCC1693</strain>
    </source>
</reference>
<dbReference type="CDD" id="cd16453">
    <property type="entry name" value="RING-Ubox"/>
    <property type="match status" value="1"/>
</dbReference>
<dbReference type="EMBL" id="HBGT01028644">
    <property type="protein sequence ID" value="CAD9441774.1"/>
    <property type="molecule type" value="Transcribed_RNA"/>
</dbReference>
<dbReference type="InterPro" id="IPR013083">
    <property type="entry name" value="Znf_RING/FYVE/PHD"/>
</dbReference>
<proteinExistence type="predicted"/>
<gene>
    <name evidence="2" type="ORF">FPAR1323_LOCUS14956</name>
</gene>
<sequence>MASLTAAQSVLLTRQSSEEIIQQAIAMSLGLAAPPVPQAADLNRMASDDEAMAQVLKASEEEHKEARAQADAQAQTEAPDGSTIVDTVEVPSHIDLAKLTELKFVHSDQGSRTGYWWLVRKFGGNKRWKLRLVMADAKGPTRFVITTKAALMDVAKLVVREALNDPGGFQLELAQRAHEMVHIFVDNSNIFCGGQEVPDTTQPGGYKLDRSVRVLCRKLHDVVTLERTAAQKVVFGSVSQGTMARLKGGSVFKSWEKEGYKSCVCARNDDNKEGYAGGSKGSIVDDALIAQMYTTIMTYKNENGWNGRTLVMCTGDGNLNHGDEHSPSFFKVVQHAIECGWRVEVWAWKKTCSANYLTLARDHAGDPCFSLMYLDESREEITETKRFKAKHTANGFNTSTKTRDFGTLNRSRPVAGGGQRGAAAEEDGHEQGNSTDEEEDDDFMDPLSFLPIVDPVKLAQLPRRHYERKSLEEALRTKPMCPFTQTPAEVADIVDADDHFKLRLKAFHRPSSPSHHNDAANATNATVTHNEPDGSHGGGVPDADDDGASVGSVGSVKSNSTAGSRSSATNSMFRTRPCRHGADCRHLKANGGNNTCKFYHEREHLTNKSVPAHAFRSKPCRYGSACRNLVVNGGSGCNFFHPRHELYKK</sequence>
<evidence type="ECO:0000313" key="2">
    <source>
        <dbReference type="EMBL" id="CAD9441774.1"/>
    </source>
</evidence>
<dbReference type="Gene3D" id="3.40.50.1010">
    <property type="entry name" value="5'-nuclease"/>
    <property type="match status" value="1"/>
</dbReference>
<name>A0A7S2GBI0_9STRA</name>
<dbReference type="Gene3D" id="3.30.40.10">
    <property type="entry name" value="Zinc/RING finger domain, C3HC4 (zinc finger)"/>
    <property type="match status" value="1"/>
</dbReference>
<feature type="compositionally biased region" description="Low complexity" evidence="1">
    <location>
        <begin position="548"/>
        <end position="558"/>
    </location>
</feature>